<evidence type="ECO:0000313" key="2">
    <source>
        <dbReference type="EMBL" id="RHW22795.1"/>
    </source>
</evidence>
<gene>
    <name evidence="2" type="ORF">D0Z08_31120</name>
</gene>
<comment type="caution">
    <text evidence="2">The sequence shown here is derived from an EMBL/GenBank/DDBJ whole genome shotgun (WGS) entry which is preliminary data.</text>
</comment>
<reference evidence="2 3" key="1">
    <citation type="submission" date="2018-09" db="EMBL/GenBank/DDBJ databases">
        <title>Genome sequencing of Nocardioides immobilis CCTCC AB 2017083 for comparison to Nocardioides silvaticus.</title>
        <authorList>
            <person name="Li C."/>
            <person name="Wang G."/>
        </authorList>
    </citation>
    <scope>NUCLEOTIDE SEQUENCE [LARGE SCALE GENOMIC DNA]</scope>
    <source>
        <strain evidence="2 3">CCTCC AB 2017083</strain>
    </source>
</reference>
<feature type="region of interest" description="Disordered" evidence="1">
    <location>
        <begin position="74"/>
        <end position="105"/>
    </location>
</feature>
<evidence type="ECO:0000256" key="1">
    <source>
        <dbReference type="SAM" id="MobiDB-lite"/>
    </source>
</evidence>
<accession>A0A417XRS7</accession>
<name>A0A417XRS7_9ACTN</name>
<protein>
    <submittedName>
        <fullName evidence="2">Uncharacterized protein</fullName>
    </submittedName>
</protein>
<feature type="compositionally biased region" description="Basic residues" evidence="1">
    <location>
        <begin position="90"/>
        <end position="99"/>
    </location>
</feature>
<keyword evidence="3" id="KW-1185">Reference proteome</keyword>
<sequence length="105" mass="11820">MASPTSDQYLVRASERPSPIDLSVDRFALRRDPDDLCVCGHPRKAHEHLRRGTDCSLCRAGECPRFRRARRVRLSAQASLRPRRPAGTAVRRRGRHPGRPRAAAA</sequence>
<proteinExistence type="predicted"/>
<dbReference type="AlphaFoldDB" id="A0A417XRS7"/>
<organism evidence="2 3">
    <name type="scientific">Nocardioides immobilis</name>
    <dbReference type="NCBI Taxonomy" id="2049295"/>
    <lineage>
        <taxon>Bacteria</taxon>
        <taxon>Bacillati</taxon>
        <taxon>Actinomycetota</taxon>
        <taxon>Actinomycetes</taxon>
        <taxon>Propionibacteriales</taxon>
        <taxon>Nocardioidaceae</taxon>
        <taxon>Nocardioides</taxon>
    </lineage>
</organism>
<evidence type="ECO:0000313" key="3">
    <source>
        <dbReference type="Proteomes" id="UP000283644"/>
    </source>
</evidence>
<dbReference type="Proteomes" id="UP000283644">
    <property type="component" value="Unassembled WGS sequence"/>
</dbReference>
<dbReference type="EMBL" id="QXGH01000056">
    <property type="protein sequence ID" value="RHW22795.1"/>
    <property type="molecule type" value="Genomic_DNA"/>
</dbReference>